<keyword evidence="3 4" id="KW-0732">Signal</keyword>
<dbReference type="GO" id="GO:0008933">
    <property type="term" value="F:peptidoglycan lytic transglycosylase activity"/>
    <property type="evidence" value="ECO:0007669"/>
    <property type="project" value="InterPro"/>
</dbReference>
<sequence length="645" mass="71983">MILKSGRLVAAFLLCFCAAGAVASDGPRMEQVMEAISQRDYPLAERLAEAIPGREAHDIVLWHRLRQGDGVWQEYTDFLQRNPDWPGLTYLRKRGEAVLPVGLSAQQYRGFFAGGHPQTGRGALIFARALGETEGKPVLLRAWRSLPLTQMERETFQKNHMKTIAPETVTRLENMLWTGRPDQAEALLPLVSKDTALLARARILLQQDKPGVDAAIKAVPPKLASDAGLAHDRFAWRMRKDYYDSSEELLRERSVSTAALGQPEAWANRRRLLARRALRLDRPRNAYNLASQHFLTEGNDYADLEWLAGYIALTRLDDPDRAVRHFERFRLAVKTPISLGRAGYWMGRAYEAAANPSAARAAYGLGAAYQTSFYGQLAAEQAGLPVDGEMVTSGALPDWKARAFMETGPVKAALLLQQAHEELLMQRFLLHVEESLDAEDSAALAALSLSLERPFAALKIAKRQANLGIILPEAYYPVTELAEQASSGPLKPELVKAIARQESELNPFAISPAGARGLMQLMPGTAKKVANDLEVEYDLGRLTSDPEYNARLGTAYLAEMMERYDNSVLLAAAAYNAGPHRADRWISDYGDPRSAGVDPIWWIENIPYRETRNYVMRVLESLHVYRVRISNEVQPIGLERELRIN</sequence>
<dbReference type="Gene3D" id="1.10.530.10">
    <property type="match status" value="1"/>
</dbReference>
<dbReference type="PANTHER" id="PTHR37423:SF2">
    <property type="entry name" value="MEMBRANE-BOUND LYTIC MUREIN TRANSGLYCOSYLASE C"/>
    <property type="match status" value="1"/>
</dbReference>
<dbReference type="InterPro" id="IPR023346">
    <property type="entry name" value="Lysozyme-like_dom_sf"/>
</dbReference>
<dbReference type="SUPFAM" id="SSF48435">
    <property type="entry name" value="Bacterial muramidases"/>
    <property type="match status" value="1"/>
</dbReference>
<dbReference type="AlphaFoldDB" id="A0A6P1T225"/>
<dbReference type="SUPFAM" id="SSF53955">
    <property type="entry name" value="Lysozyme-like"/>
    <property type="match status" value="1"/>
</dbReference>
<protein>
    <submittedName>
        <fullName evidence="6">Transglycosylase SLT domain-containing protein</fullName>
    </submittedName>
</protein>
<dbReference type="Proteomes" id="UP000464495">
    <property type="component" value="Chromosome"/>
</dbReference>
<reference evidence="6 7" key="1">
    <citation type="submission" date="2019-12" db="EMBL/GenBank/DDBJ databases">
        <title>Complete genome sequence of Algicella marina strain 9Alg 56(T) isolated from the red alga Tichocarpus crinitus.</title>
        <authorList>
            <person name="Kim S.-G."/>
            <person name="Nedashkovskaya O.I."/>
        </authorList>
    </citation>
    <scope>NUCLEOTIDE SEQUENCE [LARGE SCALE GENOMIC DNA]</scope>
    <source>
        <strain evidence="6 7">9Alg 56</strain>
    </source>
</reference>
<comment type="similarity">
    <text evidence="2">Belongs to the virb1 family.</text>
</comment>
<evidence type="ECO:0000313" key="7">
    <source>
        <dbReference type="Proteomes" id="UP000464495"/>
    </source>
</evidence>
<dbReference type="Pfam" id="PF01464">
    <property type="entry name" value="SLT"/>
    <property type="match status" value="1"/>
</dbReference>
<gene>
    <name evidence="6" type="ORF">GO499_13070</name>
</gene>
<dbReference type="GO" id="GO:0042597">
    <property type="term" value="C:periplasmic space"/>
    <property type="evidence" value="ECO:0007669"/>
    <property type="project" value="InterPro"/>
</dbReference>
<evidence type="ECO:0000259" key="5">
    <source>
        <dbReference type="Pfam" id="PF01464"/>
    </source>
</evidence>
<dbReference type="InterPro" id="IPR000189">
    <property type="entry name" value="Transglyc_AS"/>
</dbReference>
<dbReference type="InterPro" id="IPR008258">
    <property type="entry name" value="Transglycosylase_SLT_dom_1"/>
</dbReference>
<feature type="domain" description="Transglycosylase SLT" evidence="5">
    <location>
        <begin position="488"/>
        <end position="591"/>
    </location>
</feature>
<name>A0A6P1T225_9RHOB</name>
<dbReference type="GO" id="GO:0000270">
    <property type="term" value="P:peptidoglycan metabolic process"/>
    <property type="evidence" value="ECO:0007669"/>
    <property type="project" value="InterPro"/>
</dbReference>
<dbReference type="GO" id="GO:0004553">
    <property type="term" value="F:hydrolase activity, hydrolyzing O-glycosyl compounds"/>
    <property type="evidence" value="ECO:0007669"/>
    <property type="project" value="InterPro"/>
</dbReference>
<dbReference type="PANTHER" id="PTHR37423">
    <property type="entry name" value="SOLUBLE LYTIC MUREIN TRANSGLYCOSYLASE-RELATED"/>
    <property type="match status" value="1"/>
</dbReference>
<dbReference type="InterPro" id="IPR008939">
    <property type="entry name" value="Lytic_TGlycosylase_superhlx_U"/>
</dbReference>
<proteinExistence type="inferred from homology"/>
<dbReference type="CDD" id="cd13401">
    <property type="entry name" value="Slt70-like"/>
    <property type="match status" value="1"/>
</dbReference>
<dbReference type="GO" id="GO:0016020">
    <property type="term" value="C:membrane"/>
    <property type="evidence" value="ECO:0007669"/>
    <property type="project" value="InterPro"/>
</dbReference>
<evidence type="ECO:0000256" key="4">
    <source>
        <dbReference type="SAM" id="SignalP"/>
    </source>
</evidence>
<dbReference type="RefSeq" id="WP_161862593.1">
    <property type="nucleotide sequence ID" value="NZ_CP046620.1"/>
</dbReference>
<evidence type="ECO:0000256" key="3">
    <source>
        <dbReference type="ARBA" id="ARBA00022729"/>
    </source>
</evidence>
<keyword evidence="7" id="KW-1185">Reference proteome</keyword>
<feature type="chain" id="PRO_5026664182" evidence="4">
    <location>
        <begin position="24"/>
        <end position="645"/>
    </location>
</feature>
<evidence type="ECO:0000313" key="6">
    <source>
        <dbReference type="EMBL" id="QHQ36037.1"/>
    </source>
</evidence>
<accession>A0A6P1T225</accession>
<comment type="similarity">
    <text evidence="1">Belongs to the transglycosylase Slt family.</text>
</comment>
<dbReference type="EMBL" id="CP046620">
    <property type="protein sequence ID" value="QHQ36037.1"/>
    <property type="molecule type" value="Genomic_DNA"/>
</dbReference>
<organism evidence="6 7">
    <name type="scientific">Algicella marina</name>
    <dbReference type="NCBI Taxonomy" id="2683284"/>
    <lineage>
        <taxon>Bacteria</taxon>
        <taxon>Pseudomonadati</taxon>
        <taxon>Pseudomonadota</taxon>
        <taxon>Alphaproteobacteria</taxon>
        <taxon>Rhodobacterales</taxon>
        <taxon>Paracoccaceae</taxon>
        <taxon>Algicella</taxon>
    </lineage>
</organism>
<dbReference type="Gene3D" id="1.25.20.10">
    <property type="entry name" value="Bacterial muramidases"/>
    <property type="match status" value="1"/>
</dbReference>
<evidence type="ECO:0000256" key="1">
    <source>
        <dbReference type="ARBA" id="ARBA00007734"/>
    </source>
</evidence>
<feature type="signal peptide" evidence="4">
    <location>
        <begin position="1"/>
        <end position="23"/>
    </location>
</feature>
<dbReference type="PROSITE" id="PS00922">
    <property type="entry name" value="TRANSGLYCOSYLASE"/>
    <property type="match status" value="1"/>
</dbReference>
<evidence type="ECO:0000256" key="2">
    <source>
        <dbReference type="ARBA" id="ARBA00009387"/>
    </source>
</evidence>
<dbReference type="KEGG" id="amaq:GO499_13070"/>